<protein>
    <submittedName>
        <fullName evidence="1">Bacteriorhodopsin</fullName>
    </submittedName>
</protein>
<evidence type="ECO:0007829" key="2">
    <source>
        <dbReference type="PDB" id="6EYU"/>
    </source>
</evidence>
<accession>G0QG75</accession>
<accession>A0ACD6B9P9</accession>
<proteinExistence type="evidence at protein level"/>
<organism evidence="1">
    <name type="scientific">Nanosalina sp. (strain J07AB43)</name>
    <dbReference type="NCBI Taxonomy" id="889948"/>
    <lineage>
        <taxon>Archaea</taxon>
        <taxon>Methanobacteriati</taxon>
        <taxon>Methanobacteriota</taxon>
        <taxon>Stenosarchaea group</taxon>
        <taxon>Candidatus Nanohaloarchaea</taxon>
        <taxon>Candidatus Nanosalina</taxon>
    </lineage>
</organism>
<dbReference type="PDB" id="6EYU">
    <property type="method" value="X-ray"/>
    <property type="resolution" value="2.50 A"/>
    <property type="chains" value="A/B/C=1-228"/>
</dbReference>
<evidence type="ECO:0000313" key="1">
    <source>
        <dbReference type="EMBL" id="EGQ43296.1"/>
    </source>
</evidence>
<dbReference type="EMBL" id="GL982576">
    <property type="protein sequence ID" value="EGQ43296.1"/>
    <property type="molecule type" value="Genomic_DNA"/>
</dbReference>
<reference evidence="1" key="2">
    <citation type="journal article" date="2012" name="ISME J.">
        <title>De novo metagenomic assembly reveals abundant novel major lineage of Archaea in hypersaline microbial communities.</title>
        <authorList>
            <person name="Narasingarao P."/>
            <person name="Podell S."/>
            <person name="Ugalde J.A."/>
            <person name="Brochier-Armanet C."/>
            <person name="Emerson J.B."/>
            <person name="Brocks J.J."/>
            <person name="Heidelberg K.B."/>
            <person name="Banfield J.F."/>
            <person name="Allen E.E."/>
        </authorList>
    </citation>
    <scope>NUCLEOTIDE SEQUENCE</scope>
</reference>
<reference evidence="2" key="3">
    <citation type="journal article" date="2017" name="Sci. Adv.">
        <title>Inward H&lt;sup&gt;+&lt;/sup&gt; pump xenorhodopsin: Mechanism and alternative optogenetic approach.</title>
        <authorList>
            <person name="Shevchenko V."/>
            <person name="Mager T."/>
            <person name="Kovalev K."/>
            <person name="Polovinkin V."/>
            <person name="Alekseev A."/>
            <person name="Juettner J."/>
            <person name="Chizhov I."/>
            <person name="Bamann C."/>
            <person name="Vavourakis C."/>
            <person name="Ghai R."/>
            <person name="Gushchin I."/>
            <person name="Borshchevskiy V."/>
            <person name="Rogachev A."/>
            <person name="Melnikov I."/>
            <person name="Popov A."/>
            <person name="Balandin T."/>
            <person name="Rodriguez-Valera F."/>
            <person name="Manstein D.J."/>
            <person name="Bueldt G."/>
            <person name="Bamberg E."/>
            <person name="Gordeliy V."/>
        </authorList>
    </citation>
    <scope>X-RAY CRYSTALLOGRAPHY (2.50 ANGSTROMS) OF 1-228</scope>
</reference>
<keyword evidence="2" id="KW-0002">3D-structure</keyword>
<name>A0ACD6B9P9_NANS0</name>
<sequence>MVYEAITAGGFGSQPFILAYIITAMISGLLFLYLPRKLDVPQKFGIIHFFIVVWSGLMYTNFLNQSFLSDYAWYMDWMVSTPLILLALGLTAFHGADTKRYDLLGALLGAEFTLVITGLLAQAQGSITPYYVGVLLLLGVVYLLAKPFREIAEESSDGLARAYKILAGYIGIFFLSYPTVWYISGIDALPGSLNILDPTQTSIALVVLPFFCKQVYGFLDMYLIHKAE</sequence>
<gene>
    <name evidence="1" type="ORF">J07AB43_12860</name>
</gene>
<reference evidence="1" key="1">
    <citation type="submission" date="2010-10" db="EMBL/GenBank/DDBJ databases">
        <authorList>
            <person name="Narasingarao P."/>
            <person name="Podell S."/>
            <person name="Ugalde J."/>
            <person name="Heidelberg K."/>
            <person name="Banfield J."/>
            <person name="Allen E."/>
        </authorList>
    </citation>
    <scope>NUCLEOTIDE SEQUENCE</scope>
</reference>